<dbReference type="Gene3D" id="1.10.760.10">
    <property type="entry name" value="Cytochrome c-like domain"/>
    <property type="match status" value="3"/>
</dbReference>
<dbReference type="KEGG" id="goy:GLS_c22030"/>
<dbReference type="InterPro" id="IPR051459">
    <property type="entry name" value="Cytochrome_c-type_DH"/>
</dbReference>
<dbReference type="GeneID" id="56906429"/>
<dbReference type="RefSeq" id="WP_041112273.1">
    <property type="nucleotide sequence ID" value="NZ_CP004373.1"/>
</dbReference>
<feature type="binding site" description="covalent" evidence="9">
    <location>
        <position position="51"/>
    </location>
    <ligand>
        <name>heme c</name>
        <dbReference type="ChEBI" id="CHEBI:61717"/>
        <label>1</label>
    </ligand>
</feature>
<evidence type="ECO:0000256" key="3">
    <source>
        <dbReference type="ARBA" id="ARBA00022617"/>
    </source>
</evidence>
<dbReference type="PANTHER" id="PTHR35008:SF8">
    <property type="entry name" value="ALCOHOL DEHYDROGENASE CYTOCHROME C SUBUNIT"/>
    <property type="match status" value="1"/>
</dbReference>
<comment type="subcellular location">
    <subcellularLocation>
        <location evidence="1">Cell membrane</location>
    </subcellularLocation>
</comment>
<keyword evidence="12" id="KW-0560">Oxidoreductase</keyword>
<dbReference type="GO" id="GO:0009055">
    <property type="term" value="F:electron transfer activity"/>
    <property type="evidence" value="ECO:0007669"/>
    <property type="project" value="InterPro"/>
</dbReference>
<dbReference type="AlphaFoldDB" id="A0A067Z6V4"/>
<dbReference type="PANTHER" id="PTHR35008">
    <property type="entry name" value="BLL4482 PROTEIN-RELATED"/>
    <property type="match status" value="1"/>
</dbReference>
<evidence type="ECO:0000256" key="1">
    <source>
        <dbReference type="ARBA" id="ARBA00004236"/>
    </source>
</evidence>
<dbReference type="InterPro" id="IPR009056">
    <property type="entry name" value="Cyt_c-like_dom"/>
</dbReference>
<dbReference type="PIRSF" id="PIRSF000018">
    <property type="entry name" value="Mb_ADH_cyt_c"/>
    <property type="match status" value="1"/>
</dbReference>
<keyword evidence="8" id="KW-0472">Membrane</keyword>
<feature type="binding site" description="axial binding residue" evidence="10">
    <location>
        <position position="340"/>
    </location>
    <ligand>
        <name>heme c</name>
        <dbReference type="ChEBI" id="CHEBI:61717"/>
        <label>3</label>
    </ligand>
    <ligandPart>
        <name>Fe</name>
        <dbReference type="ChEBI" id="CHEBI:18248"/>
    </ligandPart>
</feature>
<dbReference type="InterPro" id="IPR036909">
    <property type="entry name" value="Cyt_c-like_dom_sf"/>
</dbReference>
<evidence type="ECO:0000256" key="9">
    <source>
        <dbReference type="PIRSR" id="PIRSR000018-50"/>
    </source>
</evidence>
<keyword evidence="6" id="KW-0677">Repeat</keyword>
<evidence type="ECO:0000256" key="4">
    <source>
        <dbReference type="ARBA" id="ARBA00022723"/>
    </source>
</evidence>
<dbReference type="GO" id="GO:0005506">
    <property type="term" value="F:iron ion binding"/>
    <property type="evidence" value="ECO:0007669"/>
    <property type="project" value="InterPro"/>
</dbReference>
<dbReference type="GO" id="GO:0005886">
    <property type="term" value="C:plasma membrane"/>
    <property type="evidence" value="ECO:0007669"/>
    <property type="project" value="UniProtKB-SubCell"/>
</dbReference>
<feature type="binding site" description="covalent" evidence="9">
    <location>
        <position position="339"/>
    </location>
    <ligand>
        <name>heme c</name>
        <dbReference type="ChEBI" id="CHEBI:61717"/>
        <label>3</label>
    </ligand>
</feature>
<dbReference type="GO" id="GO:0033717">
    <property type="term" value="F:gluconate 2-dehydrogenase (acceptor) activity"/>
    <property type="evidence" value="ECO:0007669"/>
    <property type="project" value="UniProtKB-EC"/>
</dbReference>
<evidence type="ECO:0000256" key="2">
    <source>
        <dbReference type="ARBA" id="ARBA00022475"/>
    </source>
</evidence>
<comment type="cofactor">
    <cofactor evidence="9">
        <name>heme c</name>
        <dbReference type="ChEBI" id="CHEBI:61717"/>
    </cofactor>
    <text evidence="9">Binds 3 heme c groups covalently per subunit.</text>
</comment>
<dbReference type="SUPFAM" id="SSF46626">
    <property type="entry name" value="Cytochrome c"/>
    <property type="match status" value="3"/>
</dbReference>
<keyword evidence="2" id="KW-1003">Cell membrane</keyword>
<dbReference type="Pfam" id="PF00034">
    <property type="entry name" value="Cytochrom_C"/>
    <property type="match status" value="2"/>
</dbReference>
<evidence type="ECO:0000259" key="11">
    <source>
        <dbReference type="PROSITE" id="PS51007"/>
    </source>
</evidence>
<evidence type="ECO:0000313" key="13">
    <source>
        <dbReference type="Proteomes" id="UP000031656"/>
    </source>
</evidence>
<proteinExistence type="predicted"/>
<feature type="domain" description="Cytochrome c" evidence="11">
    <location>
        <begin position="34"/>
        <end position="137"/>
    </location>
</feature>
<evidence type="ECO:0000256" key="7">
    <source>
        <dbReference type="ARBA" id="ARBA00023004"/>
    </source>
</evidence>
<dbReference type="EC" id="1.1.99.3" evidence="12"/>
<evidence type="ECO:0000256" key="8">
    <source>
        <dbReference type="ARBA" id="ARBA00023136"/>
    </source>
</evidence>
<feature type="binding site" description="covalent" evidence="9">
    <location>
        <position position="198"/>
    </location>
    <ligand>
        <name>heme c</name>
        <dbReference type="ChEBI" id="CHEBI:61717"/>
        <label>2</label>
    </ligand>
</feature>
<feature type="binding site" description="axial binding residue" evidence="10">
    <location>
        <position position="199"/>
    </location>
    <ligand>
        <name>heme c</name>
        <dbReference type="ChEBI" id="CHEBI:61717"/>
        <label>2</label>
    </ligand>
    <ligandPart>
        <name>Fe</name>
        <dbReference type="ChEBI" id="CHEBI:18248"/>
    </ligandPart>
</feature>
<accession>A0A067Z6V4</accession>
<organism evidence="12 13">
    <name type="scientific">Gluconobacter oxydans DSM 3504</name>
    <dbReference type="NCBI Taxonomy" id="1288313"/>
    <lineage>
        <taxon>Bacteria</taxon>
        <taxon>Pseudomonadati</taxon>
        <taxon>Pseudomonadota</taxon>
        <taxon>Alphaproteobacteria</taxon>
        <taxon>Acetobacterales</taxon>
        <taxon>Acetobacteraceae</taxon>
        <taxon>Gluconobacter</taxon>
    </lineage>
</organism>
<evidence type="ECO:0000256" key="10">
    <source>
        <dbReference type="PIRSR" id="PIRSR000018-51"/>
    </source>
</evidence>
<keyword evidence="4 10" id="KW-0479">Metal-binding</keyword>
<gene>
    <name evidence="12" type="ORF">GLS_c22030</name>
</gene>
<dbReference type="InterPro" id="IPR014353">
    <property type="entry name" value="Membr-bd_ADH_cyt_c"/>
</dbReference>
<dbReference type="PROSITE" id="PS51007">
    <property type="entry name" value="CYTC"/>
    <property type="match status" value="3"/>
</dbReference>
<reference evidence="12 13" key="1">
    <citation type="journal article" date="2015" name="Appl. Microbiol. Biotechnol.">
        <title>The consequence of an additional NADH dehydrogenase paralog on the growth of Gluconobacter oxydans DSM3504.</title>
        <authorList>
            <person name="Kostner D."/>
            <person name="Luchterhand B."/>
            <person name="Junker A."/>
            <person name="Volland S."/>
            <person name="Daniel R."/>
            <person name="Buchs J."/>
            <person name="Liebl W."/>
            <person name="Ehrenreich A."/>
        </authorList>
    </citation>
    <scope>NUCLEOTIDE SEQUENCE [LARGE SCALE GENOMIC DNA]</scope>
    <source>
        <strain evidence="12">DSM 3504</strain>
    </source>
</reference>
<feature type="domain" description="Cytochrome c" evidence="11">
    <location>
        <begin position="180"/>
        <end position="289"/>
    </location>
</feature>
<evidence type="ECO:0000256" key="6">
    <source>
        <dbReference type="ARBA" id="ARBA00022737"/>
    </source>
</evidence>
<dbReference type="EMBL" id="CP004373">
    <property type="protein sequence ID" value="AHK72074.1"/>
    <property type="molecule type" value="Genomic_DNA"/>
</dbReference>
<sequence>MPDFKTVFWSFLVGGTVLGGLSGHAARAADVDQDVMNRGAYLATAADCIACHTKQGGTPFAGGLKIATPMGDIISTNITPDADHGIGKYSEHDFEQALRRGKRRDGENLYPVMPYVSYAGMTDQDIHALYVWFMNGVKPVAETPPATQLSFPSNIRLTLSGWNMLAGSEKQETGDSATYDKLRRGKYLATALEHCGTCHTPRNVMLMEKSDEFLAGSPVAGWYAPNITPSKTGGIGDWNEDDVVQYLRTGRVKGKSQAAGPMGEAVEHSTSHLTDADLHALAAFVLQVKPIDDTADHQPRDAFGKANDIPDLRSGELTRIDNLSHKNPENLFDANCAACHGQNGAGTADQYAPSLYKNSVVGAGRPDNLIMTILTGVNRKTADGHASMPAFGSTSDVQRLDDEEVASLVNYVSKTFGSGTYQVTADQVAQVRKEHTQH</sequence>
<dbReference type="HOGENOM" id="CLU_028594_0_0_5"/>
<keyword evidence="3 9" id="KW-0349">Heme</keyword>
<feature type="binding site" description="covalent" evidence="9">
    <location>
        <position position="195"/>
    </location>
    <ligand>
        <name>heme c</name>
        <dbReference type="ChEBI" id="CHEBI:61717"/>
        <label>2</label>
    </ligand>
</feature>
<feature type="binding site" description="covalent" evidence="9">
    <location>
        <position position="48"/>
    </location>
    <ligand>
        <name>heme c</name>
        <dbReference type="ChEBI" id="CHEBI:61717"/>
        <label>1</label>
    </ligand>
</feature>
<dbReference type="GO" id="GO:0020037">
    <property type="term" value="F:heme binding"/>
    <property type="evidence" value="ECO:0007669"/>
    <property type="project" value="InterPro"/>
</dbReference>
<name>A0A067Z6V4_GLUOY</name>
<keyword evidence="5" id="KW-0732">Signal</keyword>
<feature type="binding site" description="axial binding residue" evidence="10">
    <location>
        <position position="52"/>
    </location>
    <ligand>
        <name>heme c</name>
        <dbReference type="ChEBI" id="CHEBI:61717"/>
        <label>1</label>
    </ligand>
    <ligandPart>
        <name>Fe</name>
        <dbReference type="ChEBI" id="CHEBI:18248"/>
    </ligandPart>
</feature>
<evidence type="ECO:0000256" key="5">
    <source>
        <dbReference type="ARBA" id="ARBA00022729"/>
    </source>
</evidence>
<feature type="domain" description="Cytochrome c" evidence="11">
    <location>
        <begin position="323"/>
        <end position="416"/>
    </location>
</feature>
<protein>
    <submittedName>
        <fullName evidence="12">Gluconate 2-dehydrogenase cytochrome c subunit</fullName>
        <ecNumber evidence="12">1.1.99.3</ecNumber>
    </submittedName>
</protein>
<evidence type="ECO:0000313" key="12">
    <source>
        <dbReference type="EMBL" id="AHK72074.1"/>
    </source>
</evidence>
<keyword evidence="7 10" id="KW-0408">Iron</keyword>
<dbReference type="Proteomes" id="UP000031656">
    <property type="component" value="Chromosome"/>
</dbReference>
<feature type="binding site" description="covalent" evidence="9">
    <location>
        <position position="336"/>
    </location>
    <ligand>
        <name>heme c</name>
        <dbReference type="ChEBI" id="CHEBI:61717"/>
        <label>3</label>
    </ligand>
</feature>